<dbReference type="PANTHER" id="PTHR48069:SF3">
    <property type="entry name" value="DIHYDROFOLATE REDUCTASE"/>
    <property type="match status" value="1"/>
</dbReference>
<reference evidence="8" key="2">
    <citation type="submission" date="2021-04" db="EMBL/GenBank/DDBJ databases">
        <authorList>
            <person name="Podell S."/>
        </authorList>
    </citation>
    <scope>NUCLEOTIDE SEQUENCE</scope>
    <source>
        <strain evidence="8">Hildebrandi</strain>
    </source>
</reference>
<evidence type="ECO:0000256" key="1">
    <source>
        <dbReference type="ARBA" id="ARBA00004903"/>
    </source>
</evidence>
<comment type="caution">
    <text evidence="8">The sequence shown here is derived from an EMBL/GenBank/DDBJ whole genome shotgun (WGS) entry which is preliminary data.</text>
</comment>
<gene>
    <name evidence="8" type="ORF">IV203_013838</name>
    <name evidence="7" type="ORF">IV203_014203</name>
</gene>
<evidence type="ECO:0000313" key="8">
    <source>
        <dbReference type="EMBL" id="KAG7374743.1"/>
    </source>
</evidence>
<keyword evidence="4" id="KW-0521">NADP</keyword>
<keyword evidence="3" id="KW-0554">One-carbon metabolism</keyword>
<evidence type="ECO:0000259" key="6">
    <source>
        <dbReference type="PROSITE" id="PS51330"/>
    </source>
</evidence>
<dbReference type="GO" id="GO:0005739">
    <property type="term" value="C:mitochondrion"/>
    <property type="evidence" value="ECO:0007669"/>
    <property type="project" value="TreeGrafter"/>
</dbReference>
<dbReference type="PROSITE" id="PS51330">
    <property type="entry name" value="DHFR_2"/>
    <property type="match status" value="1"/>
</dbReference>
<dbReference type="PANTHER" id="PTHR48069">
    <property type="entry name" value="DIHYDROFOLATE REDUCTASE"/>
    <property type="match status" value="1"/>
</dbReference>
<evidence type="ECO:0000313" key="9">
    <source>
        <dbReference type="Proteomes" id="UP000693970"/>
    </source>
</evidence>
<name>A0A9K3Q8C6_9STRA</name>
<evidence type="ECO:0000313" key="7">
    <source>
        <dbReference type="EMBL" id="KAG7337218.1"/>
    </source>
</evidence>
<keyword evidence="5" id="KW-0560">Oxidoreductase</keyword>
<evidence type="ECO:0000256" key="5">
    <source>
        <dbReference type="ARBA" id="ARBA00023002"/>
    </source>
</evidence>
<dbReference type="Pfam" id="PF00186">
    <property type="entry name" value="DHFR_1"/>
    <property type="match status" value="1"/>
</dbReference>
<dbReference type="GO" id="GO:0004146">
    <property type="term" value="F:dihydrofolate reductase activity"/>
    <property type="evidence" value="ECO:0007669"/>
    <property type="project" value="UniProtKB-EC"/>
</dbReference>
<dbReference type="GO" id="GO:0046654">
    <property type="term" value="P:tetrahydrofolate biosynthetic process"/>
    <property type="evidence" value="ECO:0007669"/>
    <property type="project" value="InterPro"/>
</dbReference>
<dbReference type="GO" id="GO:0046655">
    <property type="term" value="P:folic acid metabolic process"/>
    <property type="evidence" value="ECO:0007669"/>
    <property type="project" value="TreeGrafter"/>
</dbReference>
<evidence type="ECO:0000256" key="2">
    <source>
        <dbReference type="ARBA" id="ARBA00012856"/>
    </source>
</evidence>
<dbReference type="GO" id="GO:0050661">
    <property type="term" value="F:NADP binding"/>
    <property type="evidence" value="ECO:0007669"/>
    <property type="project" value="InterPro"/>
</dbReference>
<comment type="pathway">
    <text evidence="1">Cofactor biosynthesis; tetrahydrofolate biosynthesis; 5,6,7,8-tetrahydrofolate from 7,8-dihydrofolate: step 1/1.</text>
</comment>
<dbReference type="Proteomes" id="UP000693970">
    <property type="component" value="Unassembled WGS sequence"/>
</dbReference>
<keyword evidence="9" id="KW-1185">Reference proteome</keyword>
<dbReference type="InterPro" id="IPR001796">
    <property type="entry name" value="DHFR_dom"/>
</dbReference>
<sequence length="215" mass="24566">MATSSRIIGISGTLPWKSTMDRKLFQNLTNDRILIVGRKTLQEEQNRSLGHVRHAKFCIVVSTTVSNVEDLMTLPSIDGNKPIGMDQDWIKLRVAASLDEALDMARQLQDDIDHSEIVIESNRPSNLNCWVAGGERLFEEALKHPSASKLHLSVVDVDVNIDNVPMEQVARFPAKYRWDHNYKETSCQRFDETSVPSEEPTFTYHVFERIQRNKS</sequence>
<dbReference type="OrthoDB" id="46392at2759"/>
<dbReference type="AlphaFoldDB" id="A0A9K3Q8C6"/>
<reference evidence="8" key="1">
    <citation type="journal article" date="2021" name="Sci. Rep.">
        <title>Diploid genomic architecture of Nitzschia inconspicua, an elite biomass production diatom.</title>
        <authorList>
            <person name="Oliver A."/>
            <person name="Podell S."/>
            <person name="Pinowska A."/>
            <person name="Traller J.C."/>
            <person name="Smith S.R."/>
            <person name="McClure R."/>
            <person name="Beliaev A."/>
            <person name="Bohutskyi P."/>
            <person name="Hill E.A."/>
            <person name="Rabines A."/>
            <person name="Zheng H."/>
            <person name="Allen L.Z."/>
            <person name="Kuo A."/>
            <person name="Grigoriev I.V."/>
            <person name="Allen A.E."/>
            <person name="Hazlebeck D."/>
            <person name="Allen E.E."/>
        </authorList>
    </citation>
    <scope>NUCLEOTIDE SEQUENCE</scope>
    <source>
        <strain evidence="8">Hildebrandi</strain>
    </source>
</reference>
<protein>
    <recommendedName>
        <fullName evidence="2">dihydrofolate reductase</fullName>
        <ecNumber evidence="2">1.5.1.3</ecNumber>
    </recommendedName>
</protein>
<proteinExistence type="predicted"/>
<evidence type="ECO:0000256" key="4">
    <source>
        <dbReference type="ARBA" id="ARBA00022857"/>
    </source>
</evidence>
<evidence type="ECO:0000256" key="3">
    <source>
        <dbReference type="ARBA" id="ARBA00022563"/>
    </source>
</evidence>
<dbReference type="EC" id="1.5.1.3" evidence="2"/>
<organism evidence="8 9">
    <name type="scientific">Nitzschia inconspicua</name>
    <dbReference type="NCBI Taxonomy" id="303405"/>
    <lineage>
        <taxon>Eukaryota</taxon>
        <taxon>Sar</taxon>
        <taxon>Stramenopiles</taxon>
        <taxon>Ochrophyta</taxon>
        <taxon>Bacillariophyta</taxon>
        <taxon>Bacillariophyceae</taxon>
        <taxon>Bacillariophycidae</taxon>
        <taxon>Bacillariales</taxon>
        <taxon>Bacillariaceae</taxon>
        <taxon>Nitzschia</taxon>
    </lineage>
</organism>
<dbReference type="InterPro" id="IPR012259">
    <property type="entry name" value="DHFR"/>
</dbReference>
<accession>A0A9K3Q8C6</accession>
<dbReference type="EMBL" id="JAGRRH010000091">
    <property type="protein sequence ID" value="KAG7337218.1"/>
    <property type="molecule type" value="Genomic_DNA"/>
</dbReference>
<dbReference type="GO" id="GO:0046452">
    <property type="term" value="P:dihydrofolate metabolic process"/>
    <property type="evidence" value="ECO:0007669"/>
    <property type="project" value="TreeGrafter"/>
</dbReference>
<dbReference type="EMBL" id="JAGRRH010000001">
    <property type="protein sequence ID" value="KAG7374743.1"/>
    <property type="molecule type" value="Genomic_DNA"/>
</dbReference>
<dbReference type="GO" id="GO:0006730">
    <property type="term" value="P:one-carbon metabolic process"/>
    <property type="evidence" value="ECO:0007669"/>
    <property type="project" value="UniProtKB-KW"/>
</dbReference>
<feature type="domain" description="DHFR" evidence="6">
    <location>
        <begin position="1"/>
        <end position="209"/>
    </location>
</feature>